<organism evidence="1 2">
    <name type="scientific">Trifolium pratense</name>
    <name type="common">Red clover</name>
    <dbReference type="NCBI Taxonomy" id="57577"/>
    <lineage>
        <taxon>Eukaryota</taxon>
        <taxon>Viridiplantae</taxon>
        <taxon>Streptophyta</taxon>
        <taxon>Embryophyta</taxon>
        <taxon>Tracheophyta</taxon>
        <taxon>Spermatophyta</taxon>
        <taxon>Magnoliopsida</taxon>
        <taxon>eudicotyledons</taxon>
        <taxon>Gunneridae</taxon>
        <taxon>Pentapetalae</taxon>
        <taxon>rosids</taxon>
        <taxon>fabids</taxon>
        <taxon>Fabales</taxon>
        <taxon>Fabaceae</taxon>
        <taxon>Papilionoideae</taxon>
        <taxon>50 kb inversion clade</taxon>
        <taxon>NPAAA clade</taxon>
        <taxon>Hologalegina</taxon>
        <taxon>IRL clade</taxon>
        <taxon>Trifolieae</taxon>
        <taxon>Trifolium</taxon>
    </lineage>
</organism>
<reference evidence="1 2" key="1">
    <citation type="journal article" date="2014" name="Am. J. Bot.">
        <title>Genome assembly and annotation for red clover (Trifolium pratense; Fabaceae).</title>
        <authorList>
            <person name="Istvanek J."/>
            <person name="Jaros M."/>
            <person name="Krenek A."/>
            <person name="Repkova J."/>
        </authorList>
    </citation>
    <scope>NUCLEOTIDE SEQUENCE [LARGE SCALE GENOMIC DNA]</scope>
    <source>
        <strain evidence="2">cv. Tatra</strain>
        <tissue evidence="1">Young leaves</tissue>
    </source>
</reference>
<evidence type="ECO:0000313" key="2">
    <source>
        <dbReference type="Proteomes" id="UP000236291"/>
    </source>
</evidence>
<dbReference type="AlphaFoldDB" id="A0A2K3P4F5"/>
<protein>
    <submittedName>
        <fullName evidence="1">Uncharacterized protein</fullName>
    </submittedName>
</protein>
<evidence type="ECO:0000313" key="1">
    <source>
        <dbReference type="EMBL" id="PNY10171.1"/>
    </source>
</evidence>
<comment type="caution">
    <text evidence="1">The sequence shown here is derived from an EMBL/GenBank/DDBJ whole genome shotgun (WGS) entry which is preliminary data.</text>
</comment>
<name>A0A2K3P4F5_TRIPR</name>
<gene>
    <name evidence="1" type="ORF">L195_g006740</name>
</gene>
<proteinExistence type="predicted"/>
<dbReference type="Proteomes" id="UP000236291">
    <property type="component" value="Unassembled WGS sequence"/>
</dbReference>
<dbReference type="EMBL" id="ASHM01003634">
    <property type="protein sequence ID" value="PNY10171.1"/>
    <property type="molecule type" value="Genomic_DNA"/>
</dbReference>
<sequence length="46" mass="5093">MMDVGWITGDGYVEFELKILILDTYSAKSARILESERVSLIISGGD</sequence>
<reference evidence="1 2" key="2">
    <citation type="journal article" date="2017" name="Front. Plant Sci.">
        <title>Gene Classification and Mining of Molecular Markers Useful in Red Clover (Trifolium pratense) Breeding.</title>
        <authorList>
            <person name="Istvanek J."/>
            <person name="Dluhosova J."/>
            <person name="Dluhos P."/>
            <person name="Patkova L."/>
            <person name="Nedelnik J."/>
            <person name="Repkova J."/>
        </authorList>
    </citation>
    <scope>NUCLEOTIDE SEQUENCE [LARGE SCALE GENOMIC DNA]</scope>
    <source>
        <strain evidence="2">cv. Tatra</strain>
        <tissue evidence="1">Young leaves</tissue>
    </source>
</reference>
<accession>A0A2K3P4F5</accession>